<dbReference type="PANTHER" id="PTHR38037:SF2">
    <property type="entry name" value="ATP-DEPENDENT ZINC PROTEASE DOMAIN-CONTAINING PROTEIN-RELATED"/>
    <property type="match status" value="1"/>
</dbReference>
<reference evidence="2" key="1">
    <citation type="journal article" date="2018" name="Genome Announc.">
        <title>Ignatzschineria cameli sp. nov., isolated from necrotic foot tissue of dromedaries (Camelus dromedarius) and associated maggots (Wohlfahrtia species) in Dubai.</title>
        <authorList>
            <person name="Tsang C.C."/>
            <person name="Tang J.Y."/>
            <person name="Fong J.Y."/>
            <person name="Kinne J."/>
            <person name="Lee H.H."/>
            <person name="Joseph M."/>
            <person name="Jose S."/>
            <person name="Schuster R.K."/>
            <person name="Tang Y."/>
            <person name="Sivakumar S."/>
            <person name="Chen J.H."/>
            <person name="Teng J.L."/>
            <person name="Lau S.K."/>
            <person name="Wernery U."/>
            <person name="Woo P.C."/>
        </authorList>
    </citation>
    <scope>NUCLEOTIDE SEQUENCE</scope>
    <source>
        <strain evidence="2">UAE-HKU57</strain>
        <strain evidence="3">UAE-HKU58</strain>
    </source>
</reference>
<dbReference type="EMBL" id="QEWV01000001">
    <property type="protein sequence ID" value="PWD94390.1"/>
    <property type="molecule type" value="Genomic_DNA"/>
</dbReference>
<keyword evidence="2" id="KW-0645">Protease</keyword>
<name>A0A2U2ASH8_9GAMM</name>
<feature type="domain" description="Retropepsin-like aspartic endopeptidase" evidence="1">
    <location>
        <begin position="23"/>
        <end position="164"/>
    </location>
</feature>
<dbReference type="Proteomes" id="UP000245217">
    <property type="component" value="Unassembled WGS sequence"/>
</dbReference>
<gene>
    <name evidence="2" type="ORF">DC077_04225</name>
    <name evidence="3" type="ORF">DC078_01025</name>
</gene>
<dbReference type="Proteomes" id="UP000245059">
    <property type="component" value="Unassembled WGS sequence"/>
</dbReference>
<keyword evidence="5" id="KW-1185">Reference proteome</keyword>
<evidence type="ECO:0000313" key="4">
    <source>
        <dbReference type="Proteomes" id="UP000245059"/>
    </source>
</evidence>
<comment type="caution">
    <text evidence="2">The sequence shown here is derived from an EMBL/GenBank/DDBJ whole genome shotgun (WGS) entry which is preliminary data.</text>
</comment>
<dbReference type="GO" id="GO:0006508">
    <property type="term" value="P:proteolysis"/>
    <property type="evidence" value="ECO:0007669"/>
    <property type="project" value="UniProtKB-KW"/>
</dbReference>
<dbReference type="AlphaFoldDB" id="A0A2U2ASH8"/>
<protein>
    <submittedName>
        <fullName evidence="2">ATP-dependent zinc protease</fullName>
    </submittedName>
</protein>
<dbReference type="Pfam" id="PF05618">
    <property type="entry name" value="Zn_protease"/>
    <property type="match status" value="1"/>
</dbReference>
<proteinExistence type="predicted"/>
<dbReference type="Gene3D" id="2.40.70.10">
    <property type="entry name" value="Acid Proteases"/>
    <property type="match status" value="1"/>
</dbReference>
<evidence type="ECO:0000313" key="5">
    <source>
        <dbReference type="Proteomes" id="UP000245217"/>
    </source>
</evidence>
<dbReference type="SUPFAM" id="SSF50630">
    <property type="entry name" value="Acid proteases"/>
    <property type="match status" value="1"/>
</dbReference>
<dbReference type="GO" id="GO:0008233">
    <property type="term" value="F:peptidase activity"/>
    <property type="evidence" value="ECO:0007669"/>
    <property type="project" value="UniProtKB-KW"/>
</dbReference>
<dbReference type="EMBL" id="QEWW01000002">
    <property type="protein sequence ID" value="PWD87221.1"/>
    <property type="molecule type" value="Genomic_DNA"/>
</dbReference>
<dbReference type="InterPro" id="IPR008503">
    <property type="entry name" value="Asp_endopeptidase"/>
</dbReference>
<keyword evidence="2" id="KW-0378">Hydrolase</keyword>
<evidence type="ECO:0000313" key="3">
    <source>
        <dbReference type="EMBL" id="PWD94390.1"/>
    </source>
</evidence>
<dbReference type="PANTHER" id="PTHR38037">
    <property type="entry name" value="ZN_PROTEASE DOMAIN-CONTAINING PROTEIN"/>
    <property type="match status" value="1"/>
</dbReference>
<dbReference type="InterPro" id="IPR021109">
    <property type="entry name" value="Peptidase_aspartic_dom_sf"/>
</dbReference>
<organism evidence="2 4">
    <name type="scientific">Ignatzschineria cameli</name>
    <dbReference type="NCBI Taxonomy" id="2182793"/>
    <lineage>
        <taxon>Bacteria</taxon>
        <taxon>Pseudomonadati</taxon>
        <taxon>Pseudomonadota</taxon>
        <taxon>Gammaproteobacteria</taxon>
        <taxon>Cardiobacteriales</taxon>
        <taxon>Ignatzschineriaceae</taxon>
        <taxon>Ignatzschineria</taxon>
    </lineage>
</organism>
<accession>A0A2U2ASH8</accession>
<evidence type="ECO:0000313" key="2">
    <source>
        <dbReference type="EMBL" id="PWD87221.1"/>
    </source>
</evidence>
<reference evidence="4 5" key="2">
    <citation type="submission" date="2018-05" db="EMBL/GenBank/DDBJ databases">
        <title>Ignatzschineria dubaiensis sp. nov., isolated from necrotic foot tissues of dromedaries (Camelus dromedarius) and associated maggots in Dubai, United Arab Emirates.</title>
        <authorList>
            <person name="Tsang C.C."/>
            <person name="Tang J.Y.M."/>
            <person name="Fong J.Y.H."/>
            <person name="Kinne J."/>
            <person name="Lee H.H."/>
            <person name="Joseph M."/>
            <person name="Jose S."/>
            <person name="Schuster R.K."/>
            <person name="Tang Y."/>
            <person name="Sivakumar S."/>
            <person name="Chen J.H.K."/>
            <person name="Teng J.L.L."/>
            <person name="Lau S.K.P."/>
            <person name="Wernery U."/>
            <person name="Woo P.C.Y."/>
        </authorList>
    </citation>
    <scope>NUCLEOTIDE SEQUENCE [LARGE SCALE GENOMIC DNA]</scope>
    <source>
        <strain evidence="4">UAE-HKU57</strain>
        <strain evidence="5">UAE-HKU58</strain>
    </source>
</reference>
<sequence length="168" mass="18606">MGITFAADKPQKEVLKPQVTQPIYGRYERVKIDELGGKSIKAKIDTGAYTASLNAIDIEYYQKDGEDWVRFTPVVDDKPLPTQTLPLVKISRIKQRAEENDDSDDIASAKRPVVAMTICIGGQKAVIDVNLTNRGHFNYPLLIGAKALRELNALVDASKRYTAPAQCD</sequence>
<evidence type="ECO:0000259" key="1">
    <source>
        <dbReference type="Pfam" id="PF05618"/>
    </source>
</evidence>